<dbReference type="OrthoDB" id="412788at2759"/>
<dbReference type="PANTHER" id="PTHR34598">
    <property type="entry name" value="BLL6449 PROTEIN"/>
    <property type="match status" value="1"/>
</dbReference>
<protein>
    <submittedName>
        <fullName evidence="3">Methyltransferase</fullName>
    </submittedName>
</protein>
<dbReference type="STRING" id="236234.A0A1J9QRD9"/>
<comment type="similarity">
    <text evidence="2">Belongs to the asaB hydroxylase/desaturase family.</text>
</comment>
<dbReference type="GeneID" id="31017391"/>
<dbReference type="Proteomes" id="UP000183809">
    <property type="component" value="Unassembled WGS sequence"/>
</dbReference>
<dbReference type="PANTHER" id="PTHR34598:SF3">
    <property type="entry name" value="OXIDOREDUCTASE AN1597"/>
    <property type="match status" value="1"/>
</dbReference>
<evidence type="ECO:0000313" key="4">
    <source>
        <dbReference type="Proteomes" id="UP000183809"/>
    </source>
</evidence>
<keyword evidence="3" id="KW-0808">Transferase</keyword>
<reference evidence="3 4" key="1">
    <citation type="submission" date="2016-10" db="EMBL/GenBank/DDBJ databases">
        <title>Proteomics and genomics reveal pathogen-plant mechanisms compatible with a hemibiotrophic lifestyle of Diplodia corticola.</title>
        <authorList>
            <person name="Fernandes I."/>
            <person name="De Jonge R."/>
            <person name="Van De Peer Y."/>
            <person name="Devreese B."/>
            <person name="Alves A."/>
            <person name="Esteves A.C."/>
        </authorList>
    </citation>
    <scope>NUCLEOTIDE SEQUENCE [LARGE SCALE GENOMIC DNA]</scope>
    <source>
        <strain evidence="3 4">CBS 112549</strain>
    </source>
</reference>
<gene>
    <name evidence="3" type="ORF">BKCO1_5300024</name>
</gene>
<dbReference type="AlphaFoldDB" id="A0A1J9QRD9"/>
<dbReference type="GO" id="GO:0008168">
    <property type="term" value="F:methyltransferase activity"/>
    <property type="evidence" value="ECO:0007669"/>
    <property type="project" value="UniProtKB-KW"/>
</dbReference>
<accession>A0A1J9QRD9</accession>
<evidence type="ECO:0000313" key="3">
    <source>
        <dbReference type="EMBL" id="OJD31016.1"/>
    </source>
</evidence>
<dbReference type="GO" id="GO:0032259">
    <property type="term" value="P:methylation"/>
    <property type="evidence" value="ECO:0007669"/>
    <property type="project" value="UniProtKB-KW"/>
</dbReference>
<keyword evidence="1" id="KW-0560">Oxidoreductase</keyword>
<evidence type="ECO:0000256" key="1">
    <source>
        <dbReference type="ARBA" id="ARBA00023002"/>
    </source>
</evidence>
<keyword evidence="3" id="KW-0489">Methyltransferase</keyword>
<proteinExistence type="inferred from homology"/>
<sequence>MDSLPKYETEMLYIEPWQDKKEAPYYRTDPDPGFEVKNYDWTPYKVQVADCRSRKDDFTLDDHAFAFVDDPEGGRPELLQAIRDIKTETIERDYYAAVEAMVKRKTGADKVVIFNHSIRKRDPAEGFFGRPGKQQPGKTVHCDQTPKGAIRRARQYGGEEAEELLKGRFRIINVWRPINGPVEDWPLATMDGKSLEDANLHATDLWKHQWEELGSTYNISHGPGQKWYYLGGQRPDEALLIKIYDSKPDVPAKRLCSLFPGFEVKRVLLIIHSQSARTVRLNIRRRSRTLLVEKVSRFGVWFSEGISTASGSQAVDVALFRWGLLAAECGYDSVTDAAIHFGLLGL</sequence>
<dbReference type="InterPro" id="IPR044053">
    <property type="entry name" value="AsaB-like"/>
</dbReference>
<dbReference type="EMBL" id="MNUE01000053">
    <property type="protein sequence ID" value="OJD31016.1"/>
    <property type="molecule type" value="Genomic_DNA"/>
</dbReference>
<dbReference type="NCBIfam" id="NF041278">
    <property type="entry name" value="CmcJ_NvfI_EfuI"/>
    <property type="match status" value="1"/>
</dbReference>
<name>A0A1J9QRD9_9PEZI</name>
<comment type="caution">
    <text evidence="3">The sequence shown here is derived from an EMBL/GenBank/DDBJ whole genome shotgun (WGS) entry which is preliminary data.</text>
</comment>
<evidence type="ECO:0000256" key="2">
    <source>
        <dbReference type="ARBA" id="ARBA00023604"/>
    </source>
</evidence>
<dbReference type="GO" id="GO:0016491">
    <property type="term" value="F:oxidoreductase activity"/>
    <property type="evidence" value="ECO:0007669"/>
    <property type="project" value="UniProtKB-KW"/>
</dbReference>
<keyword evidence="4" id="KW-1185">Reference proteome</keyword>
<organism evidence="3 4">
    <name type="scientific">Diplodia corticola</name>
    <dbReference type="NCBI Taxonomy" id="236234"/>
    <lineage>
        <taxon>Eukaryota</taxon>
        <taxon>Fungi</taxon>
        <taxon>Dikarya</taxon>
        <taxon>Ascomycota</taxon>
        <taxon>Pezizomycotina</taxon>
        <taxon>Dothideomycetes</taxon>
        <taxon>Dothideomycetes incertae sedis</taxon>
        <taxon>Botryosphaeriales</taxon>
        <taxon>Botryosphaeriaceae</taxon>
        <taxon>Diplodia</taxon>
    </lineage>
</organism>
<dbReference type="RefSeq" id="XP_020127276.1">
    <property type="nucleotide sequence ID" value="XM_020277130.1"/>
</dbReference>